<evidence type="ECO:0000256" key="3">
    <source>
        <dbReference type="SAM" id="MobiDB-lite"/>
    </source>
</evidence>
<dbReference type="EMBL" id="GL996499">
    <property type="protein sequence ID" value="EGW35030.1"/>
    <property type="molecule type" value="Genomic_DNA"/>
</dbReference>
<organism evidence="6">
    <name type="scientific">Spathaspora passalidarum (strain NRRL Y-27907 / 11-Y1)</name>
    <dbReference type="NCBI Taxonomy" id="619300"/>
    <lineage>
        <taxon>Eukaryota</taxon>
        <taxon>Fungi</taxon>
        <taxon>Dikarya</taxon>
        <taxon>Ascomycota</taxon>
        <taxon>Saccharomycotina</taxon>
        <taxon>Pichiomycetes</taxon>
        <taxon>Debaryomycetaceae</taxon>
        <taxon>Spathaspora</taxon>
    </lineage>
</organism>
<dbReference type="InterPro" id="IPR011990">
    <property type="entry name" value="TPR-like_helical_dom_sf"/>
</dbReference>
<keyword evidence="1" id="KW-0677">Repeat</keyword>
<dbReference type="InterPro" id="IPR051730">
    <property type="entry name" value="NASP-like"/>
</dbReference>
<feature type="compositionally biased region" description="Acidic residues" evidence="3">
    <location>
        <begin position="78"/>
        <end position="90"/>
    </location>
</feature>
<feature type="region of interest" description="Disordered" evidence="3">
    <location>
        <begin position="66"/>
        <end position="90"/>
    </location>
</feature>
<feature type="domain" description="Tetratricopeptide SHNi-TPR" evidence="4">
    <location>
        <begin position="193"/>
        <end position="230"/>
    </location>
</feature>
<dbReference type="PANTHER" id="PTHR15081:SF1">
    <property type="entry name" value="NUCLEAR AUTOANTIGENIC SPERM PROTEIN"/>
    <property type="match status" value="1"/>
</dbReference>
<dbReference type="AlphaFoldDB" id="G3AFP1"/>
<dbReference type="GO" id="GO:0034080">
    <property type="term" value="P:CENP-A containing chromatin assembly"/>
    <property type="evidence" value="ECO:0007669"/>
    <property type="project" value="TreeGrafter"/>
</dbReference>
<evidence type="ECO:0000313" key="6">
    <source>
        <dbReference type="Proteomes" id="UP000000709"/>
    </source>
</evidence>
<dbReference type="HOGENOM" id="CLU_028900_0_0_1"/>
<dbReference type="GO" id="GO:0006335">
    <property type="term" value="P:DNA replication-dependent chromatin assembly"/>
    <property type="evidence" value="ECO:0007669"/>
    <property type="project" value="TreeGrafter"/>
</dbReference>
<dbReference type="GO" id="GO:0042393">
    <property type="term" value="F:histone binding"/>
    <property type="evidence" value="ECO:0007669"/>
    <property type="project" value="TreeGrafter"/>
</dbReference>
<gene>
    <name evidence="5" type="ORF">SPAPADRAFT_58161</name>
</gene>
<dbReference type="GeneID" id="18872350"/>
<sequence length="381" mass="42766">MALYPENVSKLIAEGSRAYSAKDFDSAVAKYGEACETYAEEHGDDPDLLFLYGKAVFQSAISKSEVFGGAPPARTNDDNENGEGEQDEEDDQFQFYDAEPVEAEVTDEQEEEGPQLAEEDEEDEDEEDGKGKPEKQEEEESDFEIAWEILDLTRTLLEDKLSTLDKGDLSPPYLESDRSETTNEYIITVKKLADCYDILGDISLETENFQQSATDFQECLDLKLKLYNPENSGFLSEAYYKVALALEFCSDPQSRQKAAEQLKLAIESVQRRNKHETDSEMKKENDEMIQELQVKYDELRKAPSDQLQQEQMELIKGILGQEATSSGGDTSTSMSEVLVNNLTSMVKKKKPAQPVNDLSGMVKKRKAPKPDGNGVKKSKTE</sequence>
<dbReference type="SUPFAM" id="SSF48452">
    <property type="entry name" value="TPR-like"/>
    <property type="match status" value="1"/>
</dbReference>
<name>G3AFP1_SPAPN</name>
<dbReference type="STRING" id="619300.G3AFP1"/>
<reference evidence="5 6" key="1">
    <citation type="journal article" date="2011" name="Proc. Natl. Acad. Sci. U.S.A.">
        <title>Comparative genomics of xylose-fermenting fungi for enhanced biofuel production.</title>
        <authorList>
            <person name="Wohlbach D.J."/>
            <person name="Kuo A."/>
            <person name="Sato T.K."/>
            <person name="Potts K.M."/>
            <person name="Salamov A.A."/>
            <person name="LaButti K.M."/>
            <person name="Sun H."/>
            <person name="Clum A."/>
            <person name="Pangilinan J.L."/>
            <person name="Lindquist E.A."/>
            <person name="Lucas S."/>
            <person name="Lapidus A."/>
            <person name="Jin M."/>
            <person name="Gunawan C."/>
            <person name="Balan V."/>
            <person name="Dale B.E."/>
            <person name="Jeffries T.W."/>
            <person name="Zinkel R."/>
            <person name="Barry K.W."/>
            <person name="Grigoriev I.V."/>
            <person name="Gasch A.P."/>
        </authorList>
    </citation>
    <scope>NUCLEOTIDE SEQUENCE [LARGE SCALE GENOMIC DNA]</scope>
    <source>
        <strain evidence="6">NRRL Y-27907 / 11-Y1</strain>
    </source>
</reference>
<feature type="region of interest" description="Disordered" evidence="3">
    <location>
        <begin position="345"/>
        <end position="381"/>
    </location>
</feature>
<dbReference type="OMA" id="IAECHYK"/>
<dbReference type="InParanoid" id="G3AFP1"/>
<dbReference type="eggNOG" id="KOG4563">
    <property type="taxonomic scope" value="Eukaryota"/>
</dbReference>
<proteinExistence type="predicted"/>
<feature type="compositionally biased region" description="Acidic residues" evidence="3">
    <location>
        <begin position="103"/>
        <end position="128"/>
    </location>
</feature>
<dbReference type="PANTHER" id="PTHR15081">
    <property type="entry name" value="NUCLEAR AUTOANTIGENIC SPERM PROTEIN NASP -RELATED"/>
    <property type="match status" value="1"/>
</dbReference>
<keyword evidence="2" id="KW-0802">TPR repeat</keyword>
<dbReference type="Proteomes" id="UP000000709">
    <property type="component" value="Unassembled WGS sequence"/>
</dbReference>
<dbReference type="KEGG" id="spaa:SPAPADRAFT_58161"/>
<protein>
    <recommendedName>
        <fullName evidence="4">Tetratricopeptide SHNi-TPR domain-containing protein</fullName>
    </recommendedName>
</protein>
<evidence type="ECO:0000256" key="1">
    <source>
        <dbReference type="ARBA" id="ARBA00022737"/>
    </source>
</evidence>
<evidence type="ECO:0000313" key="5">
    <source>
        <dbReference type="EMBL" id="EGW35030.1"/>
    </source>
</evidence>
<evidence type="ECO:0000259" key="4">
    <source>
        <dbReference type="Pfam" id="PF10516"/>
    </source>
</evidence>
<dbReference type="RefSeq" id="XP_007372442.1">
    <property type="nucleotide sequence ID" value="XM_007372380.1"/>
</dbReference>
<dbReference type="Pfam" id="PF10516">
    <property type="entry name" value="SHNi-TPR"/>
    <property type="match status" value="1"/>
</dbReference>
<dbReference type="Gene3D" id="1.25.40.10">
    <property type="entry name" value="Tetratricopeptide repeat domain"/>
    <property type="match status" value="1"/>
</dbReference>
<dbReference type="OrthoDB" id="5587616at2759"/>
<accession>G3AFP1</accession>
<keyword evidence="6" id="KW-1185">Reference proteome</keyword>
<feature type="region of interest" description="Disordered" evidence="3">
    <location>
        <begin position="103"/>
        <end position="143"/>
    </location>
</feature>
<evidence type="ECO:0000256" key="2">
    <source>
        <dbReference type="ARBA" id="ARBA00022803"/>
    </source>
</evidence>
<dbReference type="GO" id="GO:0005654">
    <property type="term" value="C:nucleoplasm"/>
    <property type="evidence" value="ECO:0007669"/>
    <property type="project" value="TreeGrafter"/>
</dbReference>
<dbReference type="InterPro" id="IPR019544">
    <property type="entry name" value="Tetratricopeptide_SHNi-TPR_dom"/>
</dbReference>